<organism evidence="2 3">
    <name type="scientific">Baumannia cicadellinicola subsp. Homalodisca coagulata</name>
    <dbReference type="NCBI Taxonomy" id="374463"/>
    <lineage>
        <taxon>Bacteria</taxon>
        <taxon>Pseudomonadati</taxon>
        <taxon>Pseudomonadota</taxon>
        <taxon>Gammaproteobacteria</taxon>
        <taxon>Candidatus Palibaumannia</taxon>
    </lineage>
</organism>
<dbReference type="STRING" id="374463.BCI_0516"/>
<dbReference type="OrthoDB" id="5767011at2"/>
<dbReference type="Proteomes" id="UP000002427">
    <property type="component" value="Chromosome"/>
</dbReference>
<protein>
    <recommendedName>
        <fullName evidence="4">DUF721 domain-containing protein</fullName>
    </recommendedName>
</protein>
<reference evidence="2 3" key="1">
    <citation type="journal article" date="2006" name="PLoS Biol.">
        <title>Metabolic complementarity and genomics of the dual bacterial symbiosis of sharpshooters.</title>
        <authorList>
            <person name="Wu D."/>
            <person name="Daugherty S.C."/>
            <person name="Van Aken S.E."/>
            <person name="Pai G.H."/>
            <person name="Watkins K.L."/>
            <person name="Khouri H."/>
            <person name="Tallon L.J."/>
            <person name="Zaborsky J.M."/>
            <person name="Dunbar H.E."/>
            <person name="Tran P.L."/>
            <person name="Moran N.A."/>
            <person name="Eisen J.A."/>
        </authorList>
    </citation>
    <scope>NUCLEOTIDE SEQUENCE [LARGE SCALE GENOMIC DNA]</scope>
    <source>
        <strain evidence="2">Hc</strain>
    </source>
</reference>
<name>Q1LSW8_BAUCH</name>
<dbReference type="RefSeq" id="WP_011520679.1">
    <property type="nucleotide sequence ID" value="NC_007984.1"/>
</dbReference>
<evidence type="ECO:0000313" key="3">
    <source>
        <dbReference type="Proteomes" id="UP000002427"/>
    </source>
</evidence>
<dbReference type="AlphaFoldDB" id="Q1LSW8"/>
<evidence type="ECO:0008006" key="4">
    <source>
        <dbReference type="Google" id="ProtNLM"/>
    </source>
</evidence>
<gene>
    <name evidence="2" type="ordered locus">BCI_0516</name>
</gene>
<keyword evidence="1" id="KW-0812">Transmembrane</keyword>
<proteinExistence type="predicted"/>
<dbReference type="HOGENOM" id="CLU_114104_1_0_6"/>
<dbReference type="InterPro" id="IPR007922">
    <property type="entry name" value="DciA-like"/>
</dbReference>
<dbReference type="KEGG" id="bci:BCI_0516"/>
<feature type="transmembrane region" description="Helical" evidence="1">
    <location>
        <begin position="31"/>
        <end position="53"/>
    </location>
</feature>
<dbReference type="EMBL" id="CP000238">
    <property type="protein sequence ID" value="ABF14013.1"/>
    <property type="molecule type" value="Genomic_DNA"/>
</dbReference>
<evidence type="ECO:0000256" key="1">
    <source>
        <dbReference type="SAM" id="Phobius"/>
    </source>
</evidence>
<dbReference type="Pfam" id="PF05258">
    <property type="entry name" value="DciA"/>
    <property type="match status" value="1"/>
</dbReference>
<keyword evidence="3" id="KW-1185">Reference proteome</keyword>
<keyword evidence="1" id="KW-0472">Membrane</keyword>
<sequence length="173" mass="19853">MRNSNPLSIYFILQKINDTNQSNLSKLQQHAVYLLNINNIVIGLLPIILRPWCRVANIRKSIMVLETANASWLMRLRHEKTQLLYNLRSKILPSLSYIDIRIQPSLAIKRNISRSKPYSVLFNGKIEQQTPRNLSVNSAKLIRNLAANSEGKLQIILERLAMLAVDNNHTNSK</sequence>
<keyword evidence="1" id="KW-1133">Transmembrane helix</keyword>
<evidence type="ECO:0000313" key="2">
    <source>
        <dbReference type="EMBL" id="ABF14013.1"/>
    </source>
</evidence>
<accession>Q1LSW8</accession>